<keyword evidence="5" id="KW-1185">Reference proteome</keyword>
<dbReference type="GO" id="GO:0005524">
    <property type="term" value="F:ATP binding"/>
    <property type="evidence" value="ECO:0007669"/>
    <property type="project" value="UniProtKB-KW"/>
</dbReference>
<dbReference type="InterPro" id="IPR011990">
    <property type="entry name" value="TPR-like_helical_dom_sf"/>
</dbReference>
<evidence type="ECO:0000313" key="4">
    <source>
        <dbReference type="EMBL" id="NDL58723.1"/>
    </source>
</evidence>
<dbReference type="GO" id="GO:0004016">
    <property type="term" value="F:adenylate cyclase activity"/>
    <property type="evidence" value="ECO:0007669"/>
    <property type="project" value="TreeGrafter"/>
</dbReference>
<evidence type="ECO:0000313" key="5">
    <source>
        <dbReference type="Proteomes" id="UP000460435"/>
    </source>
</evidence>
<dbReference type="Proteomes" id="UP000460435">
    <property type="component" value="Unassembled WGS sequence"/>
</dbReference>
<evidence type="ECO:0000259" key="3">
    <source>
        <dbReference type="PROSITE" id="PS50043"/>
    </source>
</evidence>
<dbReference type="InterPro" id="IPR036388">
    <property type="entry name" value="WH-like_DNA-bd_sf"/>
</dbReference>
<dbReference type="InterPro" id="IPR027417">
    <property type="entry name" value="P-loop_NTPase"/>
</dbReference>
<name>A0A7K3M5Y3_9ACTN</name>
<dbReference type="SUPFAM" id="SSF52540">
    <property type="entry name" value="P-loop containing nucleoside triphosphate hydrolases"/>
    <property type="match status" value="1"/>
</dbReference>
<dbReference type="GO" id="GO:0006355">
    <property type="term" value="P:regulation of DNA-templated transcription"/>
    <property type="evidence" value="ECO:0007669"/>
    <property type="project" value="InterPro"/>
</dbReference>
<evidence type="ECO:0000256" key="2">
    <source>
        <dbReference type="ARBA" id="ARBA00022840"/>
    </source>
</evidence>
<proteinExistence type="predicted"/>
<dbReference type="Pfam" id="PF13191">
    <property type="entry name" value="AAA_16"/>
    <property type="match status" value="1"/>
</dbReference>
<dbReference type="SMART" id="SM00421">
    <property type="entry name" value="HTH_LUXR"/>
    <property type="match status" value="1"/>
</dbReference>
<dbReference type="CDD" id="cd06170">
    <property type="entry name" value="LuxR_C_like"/>
    <property type="match status" value="1"/>
</dbReference>
<dbReference type="PROSITE" id="PS00622">
    <property type="entry name" value="HTH_LUXR_1"/>
    <property type="match status" value="1"/>
</dbReference>
<dbReference type="Gene3D" id="3.40.50.300">
    <property type="entry name" value="P-loop containing nucleotide triphosphate hydrolases"/>
    <property type="match status" value="1"/>
</dbReference>
<dbReference type="SUPFAM" id="SSF48452">
    <property type="entry name" value="TPR-like"/>
    <property type="match status" value="1"/>
</dbReference>
<feature type="domain" description="HTH luxR-type" evidence="3">
    <location>
        <begin position="940"/>
        <end position="1005"/>
    </location>
</feature>
<dbReference type="PANTHER" id="PTHR16305:SF35">
    <property type="entry name" value="TRANSCRIPTIONAL ACTIVATOR DOMAIN"/>
    <property type="match status" value="1"/>
</dbReference>
<dbReference type="PANTHER" id="PTHR16305">
    <property type="entry name" value="TESTICULAR SOLUBLE ADENYLYL CYCLASE"/>
    <property type="match status" value="1"/>
</dbReference>
<reference evidence="4 5" key="1">
    <citation type="submission" date="2019-11" db="EMBL/GenBank/DDBJ databases">
        <authorList>
            <person name="Li X.-J."/>
            <person name="Feng X.-M."/>
        </authorList>
    </citation>
    <scope>NUCLEOTIDE SEQUENCE [LARGE SCALE GENOMIC DNA]</scope>
    <source>
        <strain evidence="4 5">XMNu-373</strain>
    </source>
</reference>
<protein>
    <submittedName>
        <fullName evidence="4">AAA family ATPase</fullName>
    </submittedName>
</protein>
<keyword evidence="2" id="KW-0067">ATP-binding</keyword>
<dbReference type="InterPro" id="IPR041664">
    <property type="entry name" value="AAA_16"/>
</dbReference>
<organism evidence="4 5">
    <name type="scientific">Phytoactinopolyspora mesophila</name>
    <dbReference type="NCBI Taxonomy" id="2650750"/>
    <lineage>
        <taxon>Bacteria</taxon>
        <taxon>Bacillati</taxon>
        <taxon>Actinomycetota</taxon>
        <taxon>Actinomycetes</taxon>
        <taxon>Jiangellales</taxon>
        <taxon>Jiangellaceae</taxon>
        <taxon>Phytoactinopolyspora</taxon>
    </lineage>
</organism>
<dbReference type="Gene3D" id="1.10.10.10">
    <property type="entry name" value="Winged helix-like DNA-binding domain superfamily/Winged helix DNA-binding domain"/>
    <property type="match status" value="1"/>
</dbReference>
<comment type="caution">
    <text evidence="4">The sequence shown here is derived from an EMBL/GenBank/DDBJ whole genome shotgun (WGS) entry which is preliminary data.</text>
</comment>
<dbReference type="Gene3D" id="1.25.40.10">
    <property type="entry name" value="Tetratricopeptide repeat domain"/>
    <property type="match status" value="2"/>
</dbReference>
<accession>A0A7K3M5Y3</accession>
<evidence type="ECO:0000256" key="1">
    <source>
        <dbReference type="ARBA" id="ARBA00022741"/>
    </source>
</evidence>
<dbReference type="InterPro" id="IPR016032">
    <property type="entry name" value="Sig_transdc_resp-reg_C-effctor"/>
</dbReference>
<dbReference type="GO" id="GO:0003677">
    <property type="term" value="F:DNA binding"/>
    <property type="evidence" value="ECO:0007669"/>
    <property type="project" value="InterPro"/>
</dbReference>
<dbReference type="AlphaFoldDB" id="A0A7K3M5Y3"/>
<dbReference type="PROSITE" id="PS50043">
    <property type="entry name" value="HTH_LUXR_2"/>
    <property type="match status" value="1"/>
</dbReference>
<dbReference type="SUPFAM" id="SSF46894">
    <property type="entry name" value="C-terminal effector domain of the bipartite response regulators"/>
    <property type="match status" value="1"/>
</dbReference>
<gene>
    <name evidence="4" type="ORF">F7O44_16765</name>
</gene>
<dbReference type="EMBL" id="WLZY01000005">
    <property type="protein sequence ID" value="NDL58723.1"/>
    <property type="molecule type" value="Genomic_DNA"/>
</dbReference>
<sequence>MPATLSPPRARIGSVPRLGSNFPLVARSKEVEQLRTALERARSGTAGAVLVSGEAGVGKSRLLAEMADVARSAGAQVLVGRCVDINEASFPYLPFTDIAEQIRALSPEIITRRPQLATLAGVVPREPARPITETPTGNGTAHPDLDSGHAHVQRFDQLQLFDAVLGALNDLTQHGVVVLQIEDLHWSDPSTRDLLSFLFSRLGDQRLLIVASYRSDDLHRRHPFRPLLAELVRLPVVERLDLEPFRPADAEEFVRTLAKDSISEELITSVAARSEGNAFFAEELLEASSFGADGIPSVLADVLLARVEKLSPVAQRVVRAASVTGQWHVRHPTLDAVVELGAAELDTALREAIQHNILVPGMKDAYTFRHALLREAIYADLLPGERVRLHAAYAELLAGRDDPGMAAAIAYHSRHANDLPTALSASVRAVKEAWKKGAIGFALQHTERALELWDAVDDPESHAGTGELELTRKAAHAASSAGLPERALAFMRNAVPLADAREDPVLSADVRRQLAQALLANGNWTEAERVISEAWELIKDSPASSERAWVLALSARLTTSNSQRRSLAEAAAADARASGAASVEADTLISLSYCENRAGNSEEAASLLERAKQRAIEAGALDVELRARFNLIFGRFDQGQLEQAAQIADEAAQRAADVGLTWSAYGLNIRWLRSMTHYARGDWDAAADAAAPPGEPVSDVVTGLLMAAAALVQVGRGQFEQAERSLNELRTEWYRNENEQIALLAGIAGAELASWRSQYDDAVQVAEAAVKAIRVCSGEEWPMGGIRLATLALAAHADHVRPLGPAVAPGTIEEAVAAGEHLLERAEQTAVHGDVRAANMGPEGHAWLLRARAEHARLLGFSDPAPWRDVVEAFGYGDVYQQAIARWRLAEVLVSAGQRDDAATELAEALKVAVRLDAKPLGDALRSLARRARIAVPGAPVTSVKILTPRETSVLELVARGHTNRRIGEELYISEKTVSVHLSRVMAKLGAAGRTEAVAIAYQRGLLDETS</sequence>
<dbReference type="GO" id="GO:0005737">
    <property type="term" value="C:cytoplasm"/>
    <property type="evidence" value="ECO:0007669"/>
    <property type="project" value="TreeGrafter"/>
</dbReference>
<dbReference type="InterPro" id="IPR000792">
    <property type="entry name" value="Tscrpt_reg_LuxR_C"/>
</dbReference>
<keyword evidence="1" id="KW-0547">Nucleotide-binding</keyword>
<dbReference type="Pfam" id="PF00196">
    <property type="entry name" value="GerE"/>
    <property type="match status" value="1"/>
</dbReference>
<dbReference type="PRINTS" id="PR00038">
    <property type="entry name" value="HTHLUXR"/>
</dbReference>